<dbReference type="AlphaFoldDB" id="A0A5B7K5Z8"/>
<evidence type="ECO:0000256" key="1">
    <source>
        <dbReference type="SAM" id="MobiDB-lite"/>
    </source>
</evidence>
<organism evidence="2 3">
    <name type="scientific">Portunus trituberculatus</name>
    <name type="common">Swimming crab</name>
    <name type="synonym">Neptunus trituberculatus</name>
    <dbReference type="NCBI Taxonomy" id="210409"/>
    <lineage>
        <taxon>Eukaryota</taxon>
        <taxon>Metazoa</taxon>
        <taxon>Ecdysozoa</taxon>
        <taxon>Arthropoda</taxon>
        <taxon>Crustacea</taxon>
        <taxon>Multicrustacea</taxon>
        <taxon>Malacostraca</taxon>
        <taxon>Eumalacostraca</taxon>
        <taxon>Eucarida</taxon>
        <taxon>Decapoda</taxon>
        <taxon>Pleocyemata</taxon>
        <taxon>Brachyura</taxon>
        <taxon>Eubrachyura</taxon>
        <taxon>Portunoidea</taxon>
        <taxon>Portunidae</taxon>
        <taxon>Portuninae</taxon>
        <taxon>Portunus</taxon>
    </lineage>
</organism>
<comment type="caution">
    <text evidence="2">The sequence shown here is derived from an EMBL/GenBank/DDBJ whole genome shotgun (WGS) entry which is preliminary data.</text>
</comment>
<proteinExistence type="predicted"/>
<dbReference type="Proteomes" id="UP000324222">
    <property type="component" value="Unassembled WGS sequence"/>
</dbReference>
<feature type="compositionally biased region" description="Low complexity" evidence="1">
    <location>
        <begin position="15"/>
        <end position="27"/>
    </location>
</feature>
<protein>
    <submittedName>
        <fullName evidence="2">Uncharacterized protein</fullName>
    </submittedName>
</protein>
<accession>A0A5B7K5Z8</accession>
<feature type="region of interest" description="Disordered" evidence="1">
    <location>
        <begin position="1"/>
        <end position="29"/>
    </location>
</feature>
<gene>
    <name evidence="2" type="ORF">E2C01_099625</name>
</gene>
<evidence type="ECO:0000313" key="2">
    <source>
        <dbReference type="EMBL" id="MPD03963.1"/>
    </source>
</evidence>
<sequence length="45" mass="4563">MPRSVPRAVIRCRHSSSTPTSTATAAAGVGTTLVPESALTPARLS</sequence>
<keyword evidence="3" id="KW-1185">Reference proteome</keyword>
<dbReference type="EMBL" id="VSRR010138850">
    <property type="protein sequence ID" value="MPD03963.1"/>
    <property type="molecule type" value="Genomic_DNA"/>
</dbReference>
<reference evidence="2 3" key="1">
    <citation type="submission" date="2019-05" db="EMBL/GenBank/DDBJ databases">
        <title>Another draft genome of Portunus trituberculatus and its Hox gene families provides insights of decapod evolution.</title>
        <authorList>
            <person name="Jeong J.-H."/>
            <person name="Song I."/>
            <person name="Kim S."/>
            <person name="Choi T."/>
            <person name="Kim D."/>
            <person name="Ryu S."/>
            <person name="Kim W."/>
        </authorList>
    </citation>
    <scope>NUCLEOTIDE SEQUENCE [LARGE SCALE GENOMIC DNA]</scope>
    <source>
        <tissue evidence="2">Muscle</tissue>
    </source>
</reference>
<name>A0A5B7K5Z8_PORTR</name>
<evidence type="ECO:0000313" key="3">
    <source>
        <dbReference type="Proteomes" id="UP000324222"/>
    </source>
</evidence>